<dbReference type="AlphaFoldDB" id="A0A9D4S2E8"/>
<comment type="caution">
    <text evidence="1">The sequence shown here is derived from an EMBL/GenBank/DDBJ whole genome shotgun (WGS) entry which is preliminary data.</text>
</comment>
<gene>
    <name evidence="1" type="ORF">DPMN_014123</name>
</gene>
<evidence type="ECO:0000313" key="2">
    <source>
        <dbReference type="Proteomes" id="UP000828390"/>
    </source>
</evidence>
<reference evidence="1" key="2">
    <citation type="submission" date="2020-11" db="EMBL/GenBank/DDBJ databases">
        <authorList>
            <person name="McCartney M.A."/>
            <person name="Auch B."/>
            <person name="Kono T."/>
            <person name="Mallez S."/>
            <person name="Becker A."/>
            <person name="Gohl D.M."/>
            <person name="Silverstein K.A.T."/>
            <person name="Koren S."/>
            <person name="Bechman K.B."/>
            <person name="Herman A."/>
            <person name="Abrahante J.E."/>
            <person name="Garbe J."/>
        </authorList>
    </citation>
    <scope>NUCLEOTIDE SEQUENCE</scope>
    <source>
        <strain evidence="1">Duluth1</strain>
        <tissue evidence="1">Whole animal</tissue>
    </source>
</reference>
<evidence type="ECO:0000313" key="1">
    <source>
        <dbReference type="EMBL" id="KAH3890054.1"/>
    </source>
</evidence>
<proteinExistence type="predicted"/>
<accession>A0A9D4S2E8</accession>
<dbReference type="EMBL" id="JAIWYP010000001">
    <property type="protein sequence ID" value="KAH3890054.1"/>
    <property type="molecule type" value="Genomic_DNA"/>
</dbReference>
<dbReference type="Proteomes" id="UP000828390">
    <property type="component" value="Unassembled WGS sequence"/>
</dbReference>
<reference evidence="1" key="1">
    <citation type="journal article" date="2019" name="bioRxiv">
        <title>The Genome of the Zebra Mussel, Dreissena polymorpha: A Resource for Invasive Species Research.</title>
        <authorList>
            <person name="McCartney M.A."/>
            <person name="Auch B."/>
            <person name="Kono T."/>
            <person name="Mallez S."/>
            <person name="Zhang Y."/>
            <person name="Obille A."/>
            <person name="Becker A."/>
            <person name="Abrahante J.E."/>
            <person name="Garbe J."/>
            <person name="Badalamenti J.P."/>
            <person name="Herman A."/>
            <person name="Mangelson H."/>
            <person name="Liachko I."/>
            <person name="Sullivan S."/>
            <person name="Sone E.D."/>
            <person name="Koren S."/>
            <person name="Silverstein K.A.T."/>
            <person name="Beckman K.B."/>
            <person name="Gohl D.M."/>
        </authorList>
    </citation>
    <scope>NUCLEOTIDE SEQUENCE</scope>
    <source>
        <strain evidence="1">Duluth1</strain>
        <tissue evidence="1">Whole animal</tissue>
    </source>
</reference>
<protein>
    <submittedName>
        <fullName evidence="1">Uncharacterized protein</fullName>
    </submittedName>
</protein>
<name>A0A9D4S2E8_DREPO</name>
<sequence>MDSADDIDVDAVMKSMDVEITKRASASHESSSFDDAEEWEKVRLCFEFEPRSVKRGL</sequence>
<organism evidence="1 2">
    <name type="scientific">Dreissena polymorpha</name>
    <name type="common">Zebra mussel</name>
    <name type="synonym">Mytilus polymorpha</name>
    <dbReference type="NCBI Taxonomy" id="45954"/>
    <lineage>
        <taxon>Eukaryota</taxon>
        <taxon>Metazoa</taxon>
        <taxon>Spiralia</taxon>
        <taxon>Lophotrochozoa</taxon>
        <taxon>Mollusca</taxon>
        <taxon>Bivalvia</taxon>
        <taxon>Autobranchia</taxon>
        <taxon>Heteroconchia</taxon>
        <taxon>Euheterodonta</taxon>
        <taxon>Imparidentia</taxon>
        <taxon>Neoheterodontei</taxon>
        <taxon>Myida</taxon>
        <taxon>Dreissenoidea</taxon>
        <taxon>Dreissenidae</taxon>
        <taxon>Dreissena</taxon>
    </lineage>
</organism>
<keyword evidence="2" id="KW-1185">Reference proteome</keyword>